<keyword evidence="1" id="KW-0472">Membrane</keyword>
<dbReference type="STRING" id="447.Lboz_0724"/>
<gene>
    <name evidence="2" type="ORF">Lboz_0724</name>
</gene>
<dbReference type="RefSeq" id="WP_058458418.1">
    <property type="nucleotide sequence ID" value="NZ_CAAAIY010000032.1"/>
</dbReference>
<reference evidence="2 3" key="1">
    <citation type="submission" date="2015-11" db="EMBL/GenBank/DDBJ databases">
        <title>Genomic analysis of 38 Legionella species identifies large and diverse effector repertoires.</title>
        <authorList>
            <person name="Burstein D."/>
            <person name="Amaro F."/>
            <person name="Zusman T."/>
            <person name="Lifshitz Z."/>
            <person name="Cohen O."/>
            <person name="Gilbert J.A."/>
            <person name="Pupko T."/>
            <person name="Shuman H.A."/>
            <person name="Segal G."/>
        </authorList>
    </citation>
    <scope>NUCLEOTIDE SEQUENCE [LARGE SCALE GENOMIC DNA]</scope>
    <source>
        <strain evidence="2 3">WIGA</strain>
    </source>
</reference>
<dbReference type="AlphaFoldDB" id="A0A0W0RXY3"/>
<dbReference type="PATRIC" id="fig|447.4.peg.776"/>
<organism evidence="2 3">
    <name type="scientific">Legionella bozemanae</name>
    <name type="common">Fluoribacter bozemanae</name>
    <dbReference type="NCBI Taxonomy" id="447"/>
    <lineage>
        <taxon>Bacteria</taxon>
        <taxon>Pseudomonadati</taxon>
        <taxon>Pseudomonadota</taxon>
        <taxon>Gammaproteobacteria</taxon>
        <taxon>Legionellales</taxon>
        <taxon>Legionellaceae</taxon>
        <taxon>Legionella</taxon>
    </lineage>
</organism>
<evidence type="ECO:0000313" key="2">
    <source>
        <dbReference type="EMBL" id="KTC75896.1"/>
    </source>
</evidence>
<name>A0A0W0RXY3_LEGBO</name>
<feature type="transmembrane region" description="Helical" evidence="1">
    <location>
        <begin position="6"/>
        <end position="28"/>
    </location>
</feature>
<keyword evidence="1" id="KW-1133">Transmembrane helix</keyword>
<comment type="caution">
    <text evidence="2">The sequence shown here is derived from an EMBL/GenBank/DDBJ whole genome shotgun (WGS) entry which is preliminary data.</text>
</comment>
<keyword evidence="3" id="KW-1185">Reference proteome</keyword>
<dbReference type="Proteomes" id="UP000054695">
    <property type="component" value="Unassembled WGS sequence"/>
</dbReference>
<evidence type="ECO:0000313" key="3">
    <source>
        <dbReference type="Proteomes" id="UP000054695"/>
    </source>
</evidence>
<proteinExistence type="predicted"/>
<sequence>MDLTTVLLSGALGTIGGAGVSGYLNFILNNKKQRIQLITNKINNLYAPINLHIEIMLGFNSSFIEKAKPFENLKGEELDFLCEAVEKTVTGFLKHQENQGRIIKETIIKNYALVELEDLKTVNDYIKSYTYSLSHIADLGISEKEINLIFTPNTFEVFYPSIEFVNLFRNKYLHLKNLLLQEINSNLLKELYKNLKIKFIKYKPWKCN</sequence>
<accession>A0A0W0RXY3</accession>
<dbReference type="EMBL" id="LNXU01000007">
    <property type="protein sequence ID" value="KTC75896.1"/>
    <property type="molecule type" value="Genomic_DNA"/>
</dbReference>
<evidence type="ECO:0000256" key="1">
    <source>
        <dbReference type="SAM" id="Phobius"/>
    </source>
</evidence>
<keyword evidence="1" id="KW-0812">Transmembrane</keyword>
<protein>
    <submittedName>
        <fullName evidence="2">Uncharacterized protein</fullName>
    </submittedName>
</protein>